<dbReference type="OrthoDB" id="166803at2759"/>
<proteinExistence type="predicted"/>
<evidence type="ECO:0000259" key="8">
    <source>
        <dbReference type="Pfam" id="PF09335"/>
    </source>
</evidence>
<dbReference type="STRING" id="5786.F0ZPY5"/>
<evidence type="ECO:0000256" key="6">
    <source>
        <dbReference type="SAM" id="MobiDB-lite"/>
    </source>
</evidence>
<dbReference type="EMBL" id="GL871117">
    <property type="protein sequence ID" value="EGC33999.1"/>
    <property type="molecule type" value="Genomic_DNA"/>
</dbReference>
<accession>F0ZPY5</accession>
<feature type="transmembrane region" description="Helical" evidence="7">
    <location>
        <begin position="138"/>
        <end position="160"/>
    </location>
</feature>
<dbReference type="GO" id="GO:0016020">
    <property type="term" value="C:membrane"/>
    <property type="evidence" value="ECO:0000318"/>
    <property type="project" value="GO_Central"/>
</dbReference>
<dbReference type="GO" id="GO:0005886">
    <property type="term" value="C:plasma membrane"/>
    <property type="evidence" value="ECO:0007669"/>
    <property type="project" value="UniProtKB-SubCell"/>
</dbReference>
<feature type="compositionally biased region" description="Basic and acidic residues" evidence="6">
    <location>
        <begin position="84"/>
        <end position="101"/>
    </location>
</feature>
<dbReference type="PANTHER" id="PTHR12677:SF9">
    <property type="entry name" value="GOLGI APPARATUS MEMBRANE PROTEIN TVP38"/>
    <property type="match status" value="1"/>
</dbReference>
<evidence type="ECO:0000256" key="5">
    <source>
        <dbReference type="ARBA" id="ARBA00023136"/>
    </source>
</evidence>
<dbReference type="RefSeq" id="XP_003289485.1">
    <property type="nucleotide sequence ID" value="XM_003289437.1"/>
</dbReference>
<dbReference type="PANTHER" id="PTHR12677">
    <property type="entry name" value="GOLGI APPARATUS MEMBRANE PROTEIN TVP38-RELATED"/>
    <property type="match status" value="1"/>
</dbReference>
<dbReference type="KEGG" id="dpp:DICPUDRAFT_153872"/>
<keyword evidence="3 7" id="KW-0812">Transmembrane</keyword>
<evidence type="ECO:0000313" key="9">
    <source>
        <dbReference type="EMBL" id="EGC33999.1"/>
    </source>
</evidence>
<feature type="compositionally biased region" description="Low complexity" evidence="6">
    <location>
        <begin position="70"/>
        <end position="83"/>
    </location>
</feature>
<dbReference type="InParanoid" id="F0ZPY5"/>
<name>F0ZPY5_DICPU</name>
<keyword evidence="10" id="KW-1185">Reference proteome</keyword>
<organism evidence="9 10">
    <name type="scientific">Dictyostelium purpureum</name>
    <name type="common">Slime mold</name>
    <dbReference type="NCBI Taxonomy" id="5786"/>
    <lineage>
        <taxon>Eukaryota</taxon>
        <taxon>Amoebozoa</taxon>
        <taxon>Evosea</taxon>
        <taxon>Eumycetozoa</taxon>
        <taxon>Dictyostelia</taxon>
        <taxon>Dictyosteliales</taxon>
        <taxon>Dictyosteliaceae</taxon>
        <taxon>Dictyostelium</taxon>
    </lineage>
</organism>
<evidence type="ECO:0000256" key="4">
    <source>
        <dbReference type="ARBA" id="ARBA00022989"/>
    </source>
</evidence>
<dbReference type="InterPro" id="IPR032816">
    <property type="entry name" value="VTT_dom"/>
</dbReference>
<evidence type="ECO:0000256" key="1">
    <source>
        <dbReference type="ARBA" id="ARBA00004651"/>
    </source>
</evidence>
<feature type="region of interest" description="Disordered" evidence="6">
    <location>
        <begin position="70"/>
        <end position="115"/>
    </location>
</feature>
<dbReference type="VEuPathDB" id="AmoebaDB:DICPUDRAFT_153872"/>
<feature type="transmembrane region" description="Helical" evidence="7">
    <location>
        <begin position="215"/>
        <end position="237"/>
    </location>
</feature>
<feature type="region of interest" description="Disordered" evidence="6">
    <location>
        <begin position="345"/>
        <end position="396"/>
    </location>
</feature>
<feature type="transmembrane region" description="Helical" evidence="7">
    <location>
        <begin position="181"/>
        <end position="203"/>
    </location>
</feature>
<keyword evidence="2" id="KW-1003">Cell membrane</keyword>
<protein>
    <recommendedName>
        <fullName evidence="8">VTT domain-containing protein</fullName>
    </recommendedName>
</protein>
<sequence length="420" mass="48139">MIQNSVVVLNNTYKDSSNSDTDQQFLLEDEKSSPLNNNPVITLWRPFKKPLGPQPQTNYFKMTANITTPDNININNNNNNNLNNDEKEKEKENKDIEKDEKEIENEEKEIDNDNNNTEKLPIHKRFLNLVKGFTFSTWVKIIIFVLMATTILVVVFKFKIQDHLFTYMEKLQTFIKDHNHGNVIGGFIFMGGFALLIIFLIPVTIPTIVGGVIFGFWYGLLFVWSASMVGGSISFLLGRFVFRKRIRGWISTRPKMKAVDEAVGKESWKLVLLLRLTPIVPESILNYALAVNKKLDQQIQDQDKKDNSNAADKNDETVIDIEKEKLKQKPLDINNKAQVEINVYNNNNDGQSSVNSSYNNNNNNFEEYDNDNSDERASLLGNINNSDDISSSSNSGQSSFRRIMLWWLTPKKQQQTVLVN</sequence>
<feature type="compositionally biased region" description="Low complexity" evidence="6">
    <location>
        <begin position="355"/>
        <end position="365"/>
    </location>
</feature>
<feature type="compositionally biased region" description="Low complexity" evidence="6">
    <location>
        <begin position="381"/>
        <end position="396"/>
    </location>
</feature>
<dbReference type="Pfam" id="PF09335">
    <property type="entry name" value="VTT_dom"/>
    <property type="match status" value="1"/>
</dbReference>
<evidence type="ECO:0000313" key="10">
    <source>
        <dbReference type="Proteomes" id="UP000001064"/>
    </source>
</evidence>
<keyword evidence="4 7" id="KW-1133">Transmembrane helix</keyword>
<feature type="domain" description="VTT" evidence="8">
    <location>
        <begin position="201"/>
        <end position="291"/>
    </location>
</feature>
<feature type="compositionally biased region" description="Acidic residues" evidence="6">
    <location>
        <begin position="102"/>
        <end position="112"/>
    </location>
</feature>
<feature type="compositionally biased region" description="Polar residues" evidence="6">
    <location>
        <begin position="345"/>
        <end position="354"/>
    </location>
</feature>
<keyword evidence="5 7" id="KW-0472">Membrane</keyword>
<comment type="subcellular location">
    <subcellularLocation>
        <location evidence="1">Cell membrane</location>
        <topology evidence="1">Multi-pass membrane protein</topology>
    </subcellularLocation>
</comment>
<dbReference type="AlphaFoldDB" id="F0ZPY5"/>
<evidence type="ECO:0000256" key="7">
    <source>
        <dbReference type="SAM" id="Phobius"/>
    </source>
</evidence>
<evidence type="ECO:0000256" key="3">
    <source>
        <dbReference type="ARBA" id="ARBA00022692"/>
    </source>
</evidence>
<evidence type="ECO:0000256" key="2">
    <source>
        <dbReference type="ARBA" id="ARBA00022475"/>
    </source>
</evidence>
<dbReference type="Proteomes" id="UP000001064">
    <property type="component" value="Unassembled WGS sequence"/>
</dbReference>
<dbReference type="eggNOG" id="KOG3140">
    <property type="taxonomic scope" value="Eukaryota"/>
</dbReference>
<dbReference type="InterPro" id="IPR015414">
    <property type="entry name" value="TMEM64"/>
</dbReference>
<dbReference type="GeneID" id="10502522"/>
<gene>
    <name evidence="9" type="ORF">DICPUDRAFT_153872</name>
</gene>
<reference evidence="10" key="1">
    <citation type="journal article" date="2011" name="Genome Biol.">
        <title>Comparative genomics of the social amoebae Dictyostelium discoideum and Dictyostelium purpureum.</title>
        <authorList>
            <consortium name="US DOE Joint Genome Institute (JGI-PGF)"/>
            <person name="Sucgang R."/>
            <person name="Kuo A."/>
            <person name="Tian X."/>
            <person name="Salerno W."/>
            <person name="Parikh A."/>
            <person name="Feasley C.L."/>
            <person name="Dalin E."/>
            <person name="Tu H."/>
            <person name="Huang E."/>
            <person name="Barry K."/>
            <person name="Lindquist E."/>
            <person name="Shapiro H."/>
            <person name="Bruce D."/>
            <person name="Schmutz J."/>
            <person name="Salamov A."/>
            <person name="Fey P."/>
            <person name="Gaudet P."/>
            <person name="Anjard C."/>
            <person name="Babu M.M."/>
            <person name="Basu S."/>
            <person name="Bushmanova Y."/>
            <person name="van der Wel H."/>
            <person name="Katoh-Kurasawa M."/>
            <person name="Dinh C."/>
            <person name="Coutinho P.M."/>
            <person name="Saito T."/>
            <person name="Elias M."/>
            <person name="Schaap P."/>
            <person name="Kay R.R."/>
            <person name="Henrissat B."/>
            <person name="Eichinger L."/>
            <person name="Rivero F."/>
            <person name="Putnam N.H."/>
            <person name="West C.M."/>
            <person name="Loomis W.F."/>
            <person name="Chisholm R.L."/>
            <person name="Shaulsky G."/>
            <person name="Strassmann J.E."/>
            <person name="Queller D.C."/>
            <person name="Kuspa A."/>
            <person name="Grigoriev I.V."/>
        </authorList>
    </citation>
    <scope>NUCLEOTIDE SEQUENCE [LARGE SCALE GENOMIC DNA]</scope>
    <source>
        <strain evidence="10">QSDP1</strain>
    </source>
</reference>